<evidence type="ECO:0000313" key="2">
    <source>
        <dbReference type="Proteomes" id="UP000711178"/>
    </source>
</evidence>
<name>A0ABS7FGV6_9NEIS</name>
<dbReference type="GeneID" id="89686674"/>
<dbReference type="Proteomes" id="UP000711178">
    <property type="component" value="Unassembled WGS sequence"/>
</dbReference>
<keyword evidence="2" id="KW-1185">Reference proteome</keyword>
<organism evidence="1 2">
    <name type="scientific">Chromobacterium subtsugae</name>
    <dbReference type="NCBI Taxonomy" id="251747"/>
    <lineage>
        <taxon>Bacteria</taxon>
        <taxon>Pseudomonadati</taxon>
        <taxon>Pseudomonadota</taxon>
        <taxon>Betaproteobacteria</taxon>
        <taxon>Neisseriales</taxon>
        <taxon>Chromobacteriaceae</taxon>
        <taxon>Chromobacterium</taxon>
    </lineage>
</organism>
<evidence type="ECO:0008006" key="3">
    <source>
        <dbReference type="Google" id="ProtNLM"/>
    </source>
</evidence>
<proteinExistence type="predicted"/>
<evidence type="ECO:0000313" key="1">
    <source>
        <dbReference type="EMBL" id="MBW8289305.1"/>
    </source>
</evidence>
<dbReference type="EMBL" id="JAHDTB010000016">
    <property type="protein sequence ID" value="MBW8289305.1"/>
    <property type="molecule type" value="Genomic_DNA"/>
</dbReference>
<comment type="caution">
    <text evidence="1">The sequence shown here is derived from an EMBL/GenBank/DDBJ whole genome shotgun (WGS) entry which is preliminary data.</text>
</comment>
<reference evidence="1 2" key="1">
    <citation type="submission" date="2021-05" db="EMBL/GenBank/DDBJ databases">
        <title>Draft Whole Genome Sequencing Of Biosensor Chromobacterium violaceum Strain CV026 Reveals A Regulatory RNA In Chromobacterium violaceum Phenotype Regulatory Network.</title>
        <authorList>
            <person name="Hong K.W."/>
            <person name="Chan K.G."/>
            <person name="Chang C.-Y."/>
        </authorList>
    </citation>
    <scope>NUCLEOTIDE SEQUENCE [LARGE SCALE GENOMIC DNA]</scope>
    <source>
        <strain evidence="1 2">ATCC 31532</strain>
    </source>
</reference>
<accession>A0ABS7FGV6</accession>
<protein>
    <recommendedName>
        <fullName evidence="3">GIY-YIG domain-containing protein</fullName>
    </recommendedName>
</protein>
<dbReference type="RefSeq" id="WP_146008469.1">
    <property type="nucleotide sequence ID" value="NZ_CP142381.1"/>
</dbReference>
<sequence>MDFQFEFDCNGVDGSRPLLYLWDVGGRLYIGKASRGSKRPLKHYARNVSRLLAGQPYRRGKPNGFRKVHLAMQAAVLQSQRIRLVLLKNVELARINEEELTAIKQYGCELNEQWPRGCLLTQWPSARDASAA</sequence>
<gene>
    <name evidence="1" type="ORF">KIF53_16860</name>
</gene>